<dbReference type="Proteomes" id="UP001459277">
    <property type="component" value="Unassembled WGS sequence"/>
</dbReference>
<evidence type="ECO:0000313" key="2">
    <source>
        <dbReference type="EMBL" id="KAK9985674.1"/>
    </source>
</evidence>
<accession>A0AAW2BI24</accession>
<proteinExistence type="predicted"/>
<dbReference type="AlphaFoldDB" id="A0AAW2BI24"/>
<sequence>MAVHRRSFIGVKGSLAITTWLFIGAVDVPFMDMAIHRRWIWLFIGAVDVKGFVWKKKIE</sequence>
<keyword evidence="1" id="KW-0812">Transmembrane</keyword>
<protein>
    <submittedName>
        <fullName evidence="2">Uncharacterized protein</fullName>
    </submittedName>
</protein>
<evidence type="ECO:0000256" key="1">
    <source>
        <dbReference type="SAM" id="Phobius"/>
    </source>
</evidence>
<gene>
    <name evidence="2" type="ORF">SO802_030625</name>
</gene>
<keyword evidence="3" id="KW-1185">Reference proteome</keyword>
<dbReference type="EMBL" id="JAZDWU010000011">
    <property type="protein sequence ID" value="KAK9985674.1"/>
    <property type="molecule type" value="Genomic_DNA"/>
</dbReference>
<organism evidence="2 3">
    <name type="scientific">Lithocarpus litseifolius</name>
    <dbReference type="NCBI Taxonomy" id="425828"/>
    <lineage>
        <taxon>Eukaryota</taxon>
        <taxon>Viridiplantae</taxon>
        <taxon>Streptophyta</taxon>
        <taxon>Embryophyta</taxon>
        <taxon>Tracheophyta</taxon>
        <taxon>Spermatophyta</taxon>
        <taxon>Magnoliopsida</taxon>
        <taxon>eudicotyledons</taxon>
        <taxon>Gunneridae</taxon>
        <taxon>Pentapetalae</taxon>
        <taxon>rosids</taxon>
        <taxon>fabids</taxon>
        <taxon>Fagales</taxon>
        <taxon>Fagaceae</taxon>
        <taxon>Lithocarpus</taxon>
    </lineage>
</organism>
<name>A0AAW2BI24_9ROSI</name>
<keyword evidence="1" id="KW-1133">Transmembrane helix</keyword>
<comment type="caution">
    <text evidence="2">The sequence shown here is derived from an EMBL/GenBank/DDBJ whole genome shotgun (WGS) entry which is preliminary data.</text>
</comment>
<reference evidence="2 3" key="1">
    <citation type="submission" date="2024-01" db="EMBL/GenBank/DDBJ databases">
        <title>A telomere-to-telomere, gap-free genome of sweet tea (Lithocarpus litseifolius).</title>
        <authorList>
            <person name="Zhou J."/>
        </authorList>
    </citation>
    <scope>NUCLEOTIDE SEQUENCE [LARGE SCALE GENOMIC DNA]</scope>
    <source>
        <strain evidence="2">Zhou-2022a</strain>
        <tissue evidence="2">Leaf</tissue>
    </source>
</reference>
<evidence type="ECO:0000313" key="3">
    <source>
        <dbReference type="Proteomes" id="UP001459277"/>
    </source>
</evidence>
<keyword evidence="1" id="KW-0472">Membrane</keyword>
<feature type="transmembrane region" description="Helical" evidence="1">
    <location>
        <begin position="7"/>
        <end position="26"/>
    </location>
</feature>